<evidence type="ECO:0000256" key="2">
    <source>
        <dbReference type="ARBA" id="ARBA00022475"/>
    </source>
</evidence>
<keyword evidence="3 6" id="KW-0812">Transmembrane</keyword>
<evidence type="ECO:0000256" key="6">
    <source>
        <dbReference type="SAM" id="Phobius"/>
    </source>
</evidence>
<evidence type="ECO:0000256" key="3">
    <source>
        <dbReference type="ARBA" id="ARBA00022692"/>
    </source>
</evidence>
<accession>A0A4R6IG38</accession>
<dbReference type="SUPFAM" id="SSF103473">
    <property type="entry name" value="MFS general substrate transporter"/>
    <property type="match status" value="1"/>
</dbReference>
<evidence type="ECO:0000313" key="7">
    <source>
        <dbReference type="EMBL" id="TDO19905.1"/>
    </source>
</evidence>
<feature type="transmembrane region" description="Helical" evidence="6">
    <location>
        <begin position="21"/>
        <end position="41"/>
    </location>
</feature>
<feature type="transmembrane region" description="Helical" evidence="6">
    <location>
        <begin position="399"/>
        <end position="424"/>
    </location>
</feature>
<evidence type="ECO:0000256" key="1">
    <source>
        <dbReference type="ARBA" id="ARBA00004651"/>
    </source>
</evidence>
<feature type="transmembrane region" description="Helical" evidence="6">
    <location>
        <begin position="198"/>
        <end position="218"/>
    </location>
</feature>
<keyword evidence="2" id="KW-1003">Cell membrane</keyword>
<organism evidence="7 8">
    <name type="scientific">Mycoplasma testudineum</name>
    <dbReference type="NCBI Taxonomy" id="244584"/>
    <lineage>
        <taxon>Bacteria</taxon>
        <taxon>Bacillati</taxon>
        <taxon>Mycoplasmatota</taxon>
        <taxon>Mollicutes</taxon>
        <taxon>Mycoplasmataceae</taxon>
        <taxon>Mycoplasma</taxon>
    </lineage>
</organism>
<dbReference type="InterPro" id="IPR054938">
    <property type="entry name" value="Hexose_phos_transporter"/>
</dbReference>
<dbReference type="Gene3D" id="1.20.1250.20">
    <property type="entry name" value="MFS general substrate transporter like domains"/>
    <property type="match status" value="1"/>
</dbReference>
<feature type="transmembrane region" description="Helical" evidence="6">
    <location>
        <begin position="250"/>
        <end position="271"/>
    </location>
</feature>
<comment type="subcellular location">
    <subcellularLocation>
        <location evidence="1">Cell membrane</location>
        <topology evidence="1">Multi-pass membrane protein</topology>
    </subcellularLocation>
</comment>
<feature type="transmembrane region" description="Helical" evidence="6">
    <location>
        <begin position="169"/>
        <end position="186"/>
    </location>
</feature>
<dbReference type="OrthoDB" id="399989at2"/>
<sequence>MLVKLKNYVQKRMVTELSFGRGMLMWATLLLGYFLFVTAWFSAGNTAGNGTAASGGWQNFFFGGPVDTVVNEAVNYGITFFRGIGSFLVGWAVVKITHRYTSLVAMILLAMAIPSVAIGYAVGGTAGFVIFIIFRAMLAVGGTTLIVLLQPVAAKSIKNPTTKGIISTINPYGFNTAFILMAALFTDSSVARTLRENWFVFSLVFALLTLIPLTIYVFTGKNFTTSKPVDAKDKGPKITMMSVLKEKNTWKWVAVYSVWLVAAVIPILGGLNNPAFFGSTKTTGISQGSVVSAQWLALGGNLTNNTLTSIWSILFVGGVYVGSLTIGRWNKTSFKRKPFMVLVTALMVFFFIMSIISLAYIHWSVYLIFGFLFGVLLWGIQGVLLNSPHEAPQNTPEKVGLFFGVIWGMGYIVFTLVNVVLALIVDVSPIAYFVVLVLIIALLPILLMFVDETKPEGALYPSKKRKAAKLA</sequence>
<name>A0A4R6IG38_9MOLU</name>
<comment type="caution">
    <text evidence="7">The sequence shown here is derived from an EMBL/GenBank/DDBJ whole genome shotgun (WGS) entry which is preliminary data.</text>
</comment>
<feature type="transmembrane region" description="Helical" evidence="6">
    <location>
        <begin position="101"/>
        <end position="122"/>
    </location>
</feature>
<feature type="transmembrane region" description="Helical" evidence="6">
    <location>
        <begin position="128"/>
        <end position="149"/>
    </location>
</feature>
<dbReference type="Pfam" id="PF07672">
    <property type="entry name" value="MFS_Mycoplasma"/>
    <property type="match status" value="1"/>
</dbReference>
<dbReference type="RefSeq" id="WP_094254707.1">
    <property type="nucleotide sequence ID" value="NZ_NNCE01000004.1"/>
</dbReference>
<evidence type="ECO:0000256" key="5">
    <source>
        <dbReference type="ARBA" id="ARBA00023136"/>
    </source>
</evidence>
<keyword evidence="4 6" id="KW-1133">Transmembrane helix</keyword>
<feature type="transmembrane region" description="Helical" evidence="6">
    <location>
        <begin position="73"/>
        <end position="94"/>
    </location>
</feature>
<dbReference type="InterPro" id="IPR036259">
    <property type="entry name" value="MFS_trans_sf"/>
</dbReference>
<dbReference type="InterPro" id="IPR011699">
    <property type="entry name" value="MFS_Mycoplasma"/>
</dbReference>
<reference evidence="7 8" key="1">
    <citation type="submission" date="2019-03" db="EMBL/GenBank/DDBJ databases">
        <title>Genomic Encyclopedia of Archaeal and Bacterial Type Strains, Phase II (KMG-II): from individual species to whole genera.</title>
        <authorList>
            <person name="Goeker M."/>
        </authorList>
    </citation>
    <scope>NUCLEOTIDE SEQUENCE [LARGE SCALE GENOMIC DNA]</scope>
    <source>
        <strain evidence="7 8">ATCC 700618</strain>
    </source>
</reference>
<feature type="transmembrane region" description="Helical" evidence="6">
    <location>
        <begin position="309"/>
        <end position="327"/>
    </location>
</feature>
<protein>
    <submittedName>
        <fullName evidence="7">MFS transporter</fullName>
    </submittedName>
</protein>
<dbReference type="GO" id="GO:0005886">
    <property type="term" value="C:plasma membrane"/>
    <property type="evidence" value="ECO:0007669"/>
    <property type="project" value="UniProtKB-SubCell"/>
</dbReference>
<dbReference type="AlphaFoldDB" id="A0A4R6IG38"/>
<feature type="transmembrane region" description="Helical" evidence="6">
    <location>
        <begin position="367"/>
        <end position="387"/>
    </location>
</feature>
<dbReference type="EMBL" id="SNWN01000012">
    <property type="protein sequence ID" value="TDO19905.1"/>
    <property type="molecule type" value="Genomic_DNA"/>
</dbReference>
<feature type="transmembrane region" description="Helical" evidence="6">
    <location>
        <begin position="339"/>
        <end position="361"/>
    </location>
</feature>
<proteinExistence type="predicted"/>
<feature type="transmembrane region" description="Helical" evidence="6">
    <location>
        <begin position="430"/>
        <end position="450"/>
    </location>
</feature>
<dbReference type="NCBIfam" id="NF043062">
    <property type="entry name" value="MMSYN1_0881"/>
    <property type="match status" value="1"/>
</dbReference>
<evidence type="ECO:0000256" key="4">
    <source>
        <dbReference type="ARBA" id="ARBA00022989"/>
    </source>
</evidence>
<gene>
    <name evidence="7" type="ORF">EI74_0545</name>
</gene>
<evidence type="ECO:0000313" key="8">
    <source>
        <dbReference type="Proteomes" id="UP000295518"/>
    </source>
</evidence>
<keyword evidence="8" id="KW-1185">Reference proteome</keyword>
<dbReference type="Proteomes" id="UP000295518">
    <property type="component" value="Unassembled WGS sequence"/>
</dbReference>
<keyword evidence="5 6" id="KW-0472">Membrane</keyword>